<dbReference type="CDD" id="cd00761">
    <property type="entry name" value="Glyco_tranf_GTA_type"/>
    <property type="match status" value="1"/>
</dbReference>
<dbReference type="Pfam" id="PF00535">
    <property type="entry name" value="Glycos_transf_2"/>
    <property type="match status" value="1"/>
</dbReference>
<dbReference type="AlphaFoldDB" id="A0A7W2M4S7"/>
<keyword evidence="3" id="KW-1185">Reference proteome</keyword>
<evidence type="ECO:0000313" key="2">
    <source>
        <dbReference type="EMBL" id="MBA6152693.1"/>
    </source>
</evidence>
<dbReference type="InterPro" id="IPR001173">
    <property type="entry name" value="Glyco_trans_2-like"/>
</dbReference>
<proteinExistence type="predicted"/>
<dbReference type="GO" id="GO:0016758">
    <property type="term" value="F:hexosyltransferase activity"/>
    <property type="evidence" value="ECO:0007669"/>
    <property type="project" value="UniProtKB-ARBA"/>
</dbReference>
<evidence type="ECO:0000259" key="1">
    <source>
        <dbReference type="Pfam" id="PF00535"/>
    </source>
</evidence>
<name>A0A7W2M4S7_9FLAO</name>
<feature type="domain" description="Glycosyltransferase 2-like" evidence="1">
    <location>
        <begin position="8"/>
        <end position="169"/>
    </location>
</feature>
<sequence>MKEKPLVSIIIPTYNRAYLIGGTLDSVLAQSYTNWECIIVDDGSTDETADLLIQYLNEDKRFKFYKRPDSHKPGGNGARNYGFSKSSGKYIQWFDSDDIMMSDFIEAKLRPFIINPDTDVVFSAFENVNEKGERTRIANQSFSGNILDDLVDGHVSFGPCSFMLRRNKIANMGYDETLKKNQDLDFFFRFFTSSDSLKIVHVNKILFTVRTHDGSMSYHSDKDILKMVSIYQVYHMVLNYFAAQKHTKGIYRYKQRCLNSLKVMLRNGYYHEVVKRLIAFQYLSIGQKVYLMGCIVSQFLIKRGATQFVIIDSQKTFKDFKSD</sequence>
<dbReference type="RefSeq" id="WP_182204660.1">
    <property type="nucleotide sequence ID" value="NZ_JACGLT010000005.1"/>
</dbReference>
<dbReference type="PANTHER" id="PTHR22916:SF3">
    <property type="entry name" value="UDP-GLCNAC:BETAGAL BETA-1,3-N-ACETYLGLUCOSAMINYLTRANSFERASE-LIKE PROTEIN 1"/>
    <property type="match status" value="1"/>
</dbReference>
<keyword evidence="2" id="KW-0808">Transferase</keyword>
<dbReference type="Proteomes" id="UP000541857">
    <property type="component" value="Unassembled WGS sequence"/>
</dbReference>
<reference evidence="2 3" key="1">
    <citation type="submission" date="2020-07" db="EMBL/GenBank/DDBJ databases">
        <title>Bacterium isolated from marine sediment.</title>
        <authorList>
            <person name="Shang D."/>
        </authorList>
    </citation>
    <scope>NUCLEOTIDE SEQUENCE [LARGE SCALE GENOMIC DNA]</scope>
    <source>
        <strain evidence="2 3">F6074</strain>
    </source>
</reference>
<dbReference type="InterPro" id="IPR029044">
    <property type="entry name" value="Nucleotide-diphossugar_trans"/>
</dbReference>
<organism evidence="2 3">
    <name type="scientific">Gelidibacter maritimus</name>
    <dbReference type="NCBI Taxonomy" id="2761487"/>
    <lineage>
        <taxon>Bacteria</taxon>
        <taxon>Pseudomonadati</taxon>
        <taxon>Bacteroidota</taxon>
        <taxon>Flavobacteriia</taxon>
        <taxon>Flavobacteriales</taxon>
        <taxon>Flavobacteriaceae</taxon>
        <taxon>Gelidibacter</taxon>
    </lineage>
</organism>
<protein>
    <submittedName>
        <fullName evidence="2">Glycosyltransferase family 2 protein</fullName>
    </submittedName>
</protein>
<dbReference type="EMBL" id="JACGLT010000005">
    <property type="protein sequence ID" value="MBA6152693.1"/>
    <property type="molecule type" value="Genomic_DNA"/>
</dbReference>
<dbReference type="PANTHER" id="PTHR22916">
    <property type="entry name" value="GLYCOSYLTRANSFERASE"/>
    <property type="match status" value="1"/>
</dbReference>
<dbReference type="Gene3D" id="3.90.550.10">
    <property type="entry name" value="Spore Coat Polysaccharide Biosynthesis Protein SpsA, Chain A"/>
    <property type="match status" value="1"/>
</dbReference>
<comment type="caution">
    <text evidence="2">The sequence shown here is derived from an EMBL/GenBank/DDBJ whole genome shotgun (WGS) entry which is preliminary data.</text>
</comment>
<dbReference type="SUPFAM" id="SSF53448">
    <property type="entry name" value="Nucleotide-diphospho-sugar transferases"/>
    <property type="match status" value="1"/>
</dbReference>
<gene>
    <name evidence="2" type="ORF">H3Z82_08160</name>
</gene>
<accession>A0A7W2M4S7</accession>
<evidence type="ECO:0000313" key="3">
    <source>
        <dbReference type="Proteomes" id="UP000541857"/>
    </source>
</evidence>